<comment type="caution">
    <text evidence="18">The sequence shown here is derived from an EMBL/GenBank/DDBJ whole genome shotgun (WGS) entry which is preliminary data.</text>
</comment>
<comment type="function">
    <text evidence="15">Involved in base excision repair of DNA damaged by oxidation or by mutagenic agents. Acts as DNA glycosylase that recognizes and removes damaged bases. Has a preference for oxidized purines, such as 7,8-dihydro-8-oxoguanine (8-oxoG). Has AP (apurinic/apyrimidinic) lyase activity and introduces nicks in the DNA strand. Cleaves the DNA backbone by beta-delta elimination to generate a single-strand break at the site of the removed base with both 3'- and 5'-phosphates.</text>
</comment>
<dbReference type="PANTHER" id="PTHR22993">
    <property type="entry name" value="FORMAMIDOPYRIMIDINE-DNA GLYCOSYLASE"/>
    <property type="match status" value="1"/>
</dbReference>
<dbReference type="SUPFAM" id="SSF81624">
    <property type="entry name" value="N-terminal domain of MutM-like DNA repair proteins"/>
    <property type="match status" value="1"/>
</dbReference>
<evidence type="ECO:0000256" key="10">
    <source>
        <dbReference type="ARBA" id="ARBA00023204"/>
    </source>
</evidence>
<name>A0A2G4YPB1_9PROT</name>
<evidence type="ECO:0000256" key="15">
    <source>
        <dbReference type="HAMAP-Rule" id="MF_00103"/>
    </source>
</evidence>
<dbReference type="Gene3D" id="1.10.8.50">
    <property type="match status" value="1"/>
</dbReference>
<keyword evidence="13 15" id="KW-0326">Glycosidase</keyword>
<dbReference type="Proteomes" id="UP000229730">
    <property type="component" value="Unassembled WGS sequence"/>
</dbReference>
<dbReference type="PANTHER" id="PTHR22993:SF9">
    <property type="entry name" value="FORMAMIDOPYRIMIDINE-DNA GLYCOSYLASE"/>
    <property type="match status" value="1"/>
</dbReference>
<comment type="subunit">
    <text evidence="3 15">Monomer.</text>
</comment>
<dbReference type="InterPro" id="IPR012319">
    <property type="entry name" value="FPG_cat"/>
</dbReference>
<dbReference type="PROSITE" id="PS51068">
    <property type="entry name" value="FPG_CAT"/>
    <property type="match status" value="1"/>
</dbReference>
<dbReference type="InParanoid" id="A0A2G4YPB1"/>
<comment type="catalytic activity">
    <reaction evidence="14 15">
        <text>2'-deoxyribonucleotide-(2'-deoxyribose 5'-phosphate)-2'-deoxyribonucleotide-DNA = a 3'-end 2'-deoxyribonucleotide-(2,3-dehydro-2,3-deoxyribose 5'-phosphate)-DNA + a 5'-end 5'-phospho-2'-deoxyribonucleoside-DNA + H(+)</text>
        <dbReference type="Rhea" id="RHEA:66592"/>
        <dbReference type="Rhea" id="RHEA-COMP:13180"/>
        <dbReference type="Rhea" id="RHEA-COMP:16897"/>
        <dbReference type="Rhea" id="RHEA-COMP:17067"/>
        <dbReference type="ChEBI" id="CHEBI:15378"/>
        <dbReference type="ChEBI" id="CHEBI:136412"/>
        <dbReference type="ChEBI" id="CHEBI:157695"/>
        <dbReference type="ChEBI" id="CHEBI:167181"/>
        <dbReference type="EC" id="4.2.99.18"/>
    </reaction>
</comment>
<dbReference type="SUPFAM" id="SSF46946">
    <property type="entry name" value="S13-like H2TH domain"/>
    <property type="match status" value="1"/>
</dbReference>
<dbReference type="PROSITE" id="PS51066">
    <property type="entry name" value="ZF_FPG_2"/>
    <property type="match status" value="1"/>
</dbReference>
<dbReference type="Gene3D" id="3.20.190.10">
    <property type="entry name" value="MutM-like, N-terminal"/>
    <property type="match status" value="1"/>
</dbReference>
<dbReference type="RefSeq" id="WP_099474064.1">
    <property type="nucleotide sequence ID" value="NZ_CP041025.1"/>
</dbReference>
<feature type="binding site" evidence="15">
    <location>
        <position position="159"/>
    </location>
    <ligand>
        <name>DNA</name>
        <dbReference type="ChEBI" id="CHEBI:16991"/>
    </ligand>
</feature>
<comment type="catalytic activity">
    <reaction evidence="1 15">
        <text>Hydrolysis of DNA containing ring-opened 7-methylguanine residues, releasing 2,6-diamino-4-hydroxy-5-(N-methyl)formamidopyrimidine.</text>
        <dbReference type="EC" id="3.2.2.23"/>
    </reaction>
</comment>
<keyword evidence="10 15" id="KW-0234">DNA repair</keyword>
<dbReference type="SUPFAM" id="SSF57716">
    <property type="entry name" value="Glucocorticoid receptor-like (DNA-binding domain)"/>
    <property type="match status" value="1"/>
</dbReference>
<evidence type="ECO:0000256" key="14">
    <source>
        <dbReference type="ARBA" id="ARBA00044632"/>
    </source>
</evidence>
<dbReference type="EC" id="4.2.99.18" evidence="15"/>
<dbReference type="HAMAP" id="MF_00103">
    <property type="entry name" value="Fapy_DNA_glycosyl"/>
    <property type="match status" value="1"/>
</dbReference>
<evidence type="ECO:0000256" key="1">
    <source>
        <dbReference type="ARBA" id="ARBA00001668"/>
    </source>
</evidence>
<evidence type="ECO:0000256" key="8">
    <source>
        <dbReference type="ARBA" id="ARBA00022833"/>
    </source>
</evidence>
<dbReference type="GO" id="GO:0034039">
    <property type="term" value="F:8-oxo-7,8-dihydroguanine DNA N-glycosylase activity"/>
    <property type="evidence" value="ECO:0007669"/>
    <property type="project" value="TreeGrafter"/>
</dbReference>
<dbReference type="Pfam" id="PF01149">
    <property type="entry name" value="Fapy_DNA_glyco"/>
    <property type="match status" value="1"/>
</dbReference>
<evidence type="ECO:0000256" key="4">
    <source>
        <dbReference type="ARBA" id="ARBA00022723"/>
    </source>
</evidence>
<keyword evidence="8 15" id="KW-0862">Zinc</keyword>
<evidence type="ECO:0000256" key="3">
    <source>
        <dbReference type="ARBA" id="ARBA00011245"/>
    </source>
</evidence>
<dbReference type="InterPro" id="IPR000214">
    <property type="entry name" value="Znf_DNA_glyclase/AP_lyase"/>
</dbReference>
<dbReference type="FunCoup" id="A0A2G4YPB1">
    <property type="interactions" value="481"/>
</dbReference>
<dbReference type="GO" id="GO:0003684">
    <property type="term" value="F:damaged DNA binding"/>
    <property type="evidence" value="ECO:0007669"/>
    <property type="project" value="InterPro"/>
</dbReference>
<sequence length="280" mass="31605">MPELPEVETVRRGIIPLLEGRALSRVIQRRDTLRIPLPENFADRLTGRRIDKITRRAKYLLFALDQGETLICHLGMSGKMTLVARAGRETPDIFAKHDHVILENDQGDLVIFNDPRRFGLMTLCATEELDQHRLFCQMGPEPLGNAFHSDYLFDKMRGKRSPVKTVLLDQRVVVGLGNIYVCEALYLAGISPLRPATDLDRETVERLVPIIRQVLARAIEAGGSTLKDYARVDGELGYFQHEFKVYGREGEACHTTGCDHSIVRIPQSGRSTFYCPACQD</sequence>
<feature type="active site" description="Proton donor; for delta-elimination activity" evidence="15">
    <location>
        <position position="270"/>
    </location>
</feature>
<evidence type="ECO:0000256" key="2">
    <source>
        <dbReference type="ARBA" id="ARBA00009409"/>
    </source>
</evidence>
<evidence type="ECO:0000256" key="11">
    <source>
        <dbReference type="ARBA" id="ARBA00023239"/>
    </source>
</evidence>
<keyword evidence="6 15" id="KW-0863">Zinc-finger</keyword>
<evidence type="ECO:0000313" key="19">
    <source>
        <dbReference type="Proteomes" id="UP000229730"/>
    </source>
</evidence>
<feature type="active site" description="Schiff-base intermediate with DNA" evidence="15">
    <location>
        <position position="2"/>
    </location>
</feature>
<dbReference type="CDD" id="cd08966">
    <property type="entry name" value="EcFpg-like_N"/>
    <property type="match status" value="1"/>
</dbReference>
<dbReference type="Pfam" id="PF06831">
    <property type="entry name" value="H2TH"/>
    <property type="match status" value="1"/>
</dbReference>
<evidence type="ECO:0000256" key="12">
    <source>
        <dbReference type="ARBA" id="ARBA00023268"/>
    </source>
</evidence>
<feature type="domain" description="FPG-type" evidence="16">
    <location>
        <begin position="244"/>
        <end position="280"/>
    </location>
</feature>
<keyword evidence="7 15" id="KW-0378">Hydrolase</keyword>
<protein>
    <recommendedName>
        <fullName evidence="15">Formamidopyrimidine-DNA glycosylase</fullName>
        <shortName evidence="15">Fapy-DNA glycosylase</shortName>
        <ecNumber evidence="15">3.2.2.23</ecNumber>
    </recommendedName>
    <alternativeName>
        <fullName evidence="15">DNA-(apurinic or apyrimidinic site) lyase MutM</fullName>
        <shortName evidence="15">AP lyase MutM</shortName>
        <ecNumber evidence="15">4.2.99.18</ecNumber>
    </alternativeName>
</protein>
<feature type="domain" description="Formamidopyrimidine-DNA glycosylase catalytic" evidence="17">
    <location>
        <begin position="2"/>
        <end position="119"/>
    </location>
</feature>
<dbReference type="NCBIfam" id="NF002211">
    <property type="entry name" value="PRK01103.1"/>
    <property type="match status" value="1"/>
</dbReference>
<dbReference type="InterPro" id="IPR035937">
    <property type="entry name" value="FPG_N"/>
</dbReference>
<reference evidence="18 19" key="1">
    <citation type="submission" date="2017-10" db="EMBL/GenBank/DDBJ databases">
        <title>Frigbacter circumglobatus gen. nov. sp. nov., isolated from sediment cultured in situ.</title>
        <authorList>
            <person name="Zhao Z."/>
        </authorList>
    </citation>
    <scope>NUCLEOTIDE SEQUENCE [LARGE SCALE GENOMIC DNA]</scope>
    <source>
        <strain evidence="18 19">ZYL</strain>
    </source>
</reference>
<dbReference type="EC" id="3.2.2.23" evidence="15"/>
<dbReference type="GO" id="GO:0008270">
    <property type="term" value="F:zinc ion binding"/>
    <property type="evidence" value="ECO:0007669"/>
    <property type="project" value="UniProtKB-UniRule"/>
</dbReference>
<keyword evidence="9 15" id="KW-0238">DNA-binding</keyword>
<dbReference type="AlphaFoldDB" id="A0A2G4YPB1"/>
<evidence type="ECO:0000313" key="18">
    <source>
        <dbReference type="EMBL" id="PHZ84172.1"/>
    </source>
</evidence>
<keyword evidence="19" id="KW-1185">Reference proteome</keyword>
<feature type="active site" description="Proton donor" evidence="15">
    <location>
        <position position="3"/>
    </location>
</feature>
<dbReference type="EMBL" id="PDEM01000025">
    <property type="protein sequence ID" value="PHZ84172.1"/>
    <property type="molecule type" value="Genomic_DNA"/>
</dbReference>
<comment type="cofactor">
    <cofactor evidence="15">
        <name>Zn(2+)</name>
        <dbReference type="ChEBI" id="CHEBI:29105"/>
    </cofactor>
    <text evidence="15">Binds 1 zinc ion per subunit.</text>
</comment>
<feature type="binding site" evidence="15">
    <location>
        <position position="97"/>
    </location>
    <ligand>
        <name>DNA</name>
        <dbReference type="ChEBI" id="CHEBI:16991"/>
    </ligand>
</feature>
<evidence type="ECO:0000259" key="16">
    <source>
        <dbReference type="PROSITE" id="PS51066"/>
    </source>
</evidence>
<dbReference type="InterPro" id="IPR010979">
    <property type="entry name" value="Ribosomal_uS13-like_H2TH"/>
</dbReference>
<keyword evidence="5 15" id="KW-0227">DNA damage</keyword>
<evidence type="ECO:0000256" key="9">
    <source>
        <dbReference type="ARBA" id="ARBA00023125"/>
    </source>
</evidence>
<evidence type="ECO:0000256" key="5">
    <source>
        <dbReference type="ARBA" id="ARBA00022763"/>
    </source>
</evidence>
<dbReference type="InterPro" id="IPR020629">
    <property type="entry name" value="FPG_Glyclase"/>
</dbReference>
<gene>
    <name evidence="15" type="primary">mutM</name>
    <name evidence="15" type="synonym">fpg</name>
    <name evidence="18" type="ORF">CRD36_13330</name>
</gene>
<evidence type="ECO:0000256" key="13">
    <source>
        <dbReference type="ARBA" id="ARBA00023295"/>
    </source>
</evidence>
<comment type="similarity">
    <text evidence="2 15">Belongs to the FPG family.</text>
</comment>
<dbReference type="NCBIfam" id="TIGR00577">
    <property type="entry name" value="fpg"/>
    <property type="match status" value="1"/>
</dbReference>
<dbReference type="SMART" id="SM01232">
    <property type="entry name" value="H2TH"/>
    <property type="match status" value="1"/>
</dbReference>
<dbReference type="SMART" id="SM00898">
    <property type="entry name" value="Fapy_DNA_glyco"/>
    <property type="match status" value="1"/>
</dbReference>
<organism evidence="18 19">
    <name type="scientific">Paremcibacter congregatus</name>
    <dbReference type="NCBI Taxonomy" id="2043170"/>
    <lineage>
        <taxon>Bacteria</taxon>
        <taxon>Pseudomonadati</taxon>
        <taxon>Pseudomonadota</taxon>
        <taxon>Alphaproteobacteria</taxon>
        <taxon>Emcibacterales</taxon>
        <taxon>Emcibacteraceae</taxon>
        <taxon>Paremcibacter</taxon>
    </lineage>
</organism>
<keyword evidence="11 15" id="KW-0456">Lyase</keyword>
<dbReference type="OrthoDB" id="9800855at2"/>
<dbReference type="InterPro" id="IPR015886">
    <property type="entry name" value="H2TH_FPG"/>
</dbReference>
<proteinExistence type="inferred from homology"/>
<keyword evidence="4 15" id="KW-0479">Metal-binding</keyword>
<feature type="binding site" evidence="15">
    <location>
        <position position="116"/>
    </location>
    <ligand>
        <name>DNA</name>
        <dbReference type="ChEBI" id="CHEBI:16991"/>
    </ligand>
</feature>
<dbReference type="FunFam" id="1.10.8.50:FF:000003">
    <property type="entry name" value="Formamidopyrimidine-DNA glycosylase"/>
    <property type="match status" value="1"/>
</dbReference>
<evidence type="ECO:0000259" key="17">
    <source>
        <dbReference type="PROSITE" id="PS51068"/>
    </source>
</evidence>
<feature type="active site" description="Proton donor; for beta-elimination activity" evidence="15">
    <location>
        <position position="58"/>
    </location>
</feature>
<dbReference type="GO" id="GO:0140078">
    <property type="term" value="F:class I DNA-(apurinic or apyrimidinic site) endonuclease activity"/>
    <property type="evidence" value="ECO:0007669"/>
    <property type="project" value="UniProtKB-EC"/>
</dbReference>
<dbReference type="GO" id="GO:0006284">
    <property type="term" value="P:base-excision repair"/>
    <property type="evidence" value="ECO:0007669"/>
    <property type="project" value="InterPro"/>
</dbReference>
<keyword evidence="12 15" id="KW-0511">Multifunctional enzyme</keyword>
<accession>A0A2G4YPB1</accession>
<evidence type="ECO:0000256" key="6">
    <source>
        <dbReference type="ARBA" id="ARBA00022771"/>
    </source>
</evidence>
<evidence type="ECO:0000256" key="7">
    <source>
        <dbReference type="ARBA" id="ARBA00022801"/>
    </source>
</evidence>